<feature type="transmembrane region" description="Helical" evidence="1">
    <location>
        <begin position="87"/>
        <end position="108"/>
    </location>
</feature>
<evidence type="ECO:0000313" key="2">
    <source>
        <dbReference type="EMBL" id="KTC87831.1"/>
    </source>
</evidence>
<keyword evidence="1" id="KW-0472">Membrane</keyword>
<protein>
    <recommendedName>
        <fullName evidence="4">DUF2243 domain-containing protein</fullName>
    </recommendedName>
</protein>
<comment type="caution">
    <text evidence="2">The sequence shown here is derived from an EMBL/GenBank/DDBJ whole genome shotgun (WGS) entry which is preliminary data.</text>
</comment>
<dbReference type="STRING" id="1212489.Ldro_1450"/>
<dbReference type="Pfam" id="PF10002">
    <property type="entry name" value="DUF2243"/>
    <property type="match status" value="1"/>
</dbReference>
<dbReference type="PATRIC" id="fig|1212489.4.peg.1534"/>
<dbReference type="RefSeq" id="WP_058495743.1">
    <property type="nucleotide sequence ID" value="NZ_CAAAIU010000043.1"/>
</dbReference>
<evidence type="ECO:0000313" key="3">
    <source>
        <dbReference type="Proteomes" id="UP000054736"/>
    </source>
</evidence>
<keyword evidence="1" id="KW-0812">Transmembrane</keyword>
<keyword evidence="3" id="KW-1185">Reference proteome</keyword>
<organism evidence="2 3">
    <name type="scientific">Legionella drozanskii LLAP-1</name>
    <dbReference type="NCBI Taxonomy" id="1212489"/>
    <lineage>
        <taxon>Bacteria</taxon>
        <taxon>Pseudomonadati</taxon>
        <taxon>Pseudomonadota</taxon>
        <taxon>Gammaproteobacteria</taxon>
        <taxon>Legionellales</taxon>
        <taxon>Legionellaceae</taxon>
        <taxon>Legionella</taxon>
    </lineage>
</organism>
<gene>
    <name evidence="2" type="ORF">Ldro_1450</name>
</gene>
<dbReference type="OrthoDB" id="5190099at2"/>
<name>A0A0W0SWT1_9GAMM</name>
<dbReference type="Proteomes" id="UP000054736">
    <property type="component" value="Unassembled WGS sequence"/>
</dbReference>
<feature type="transmembrane region" description="Helical" evidence="1">
    <location>
        <begin position="128"/>
        <end position="150"/>
    </location>
</feature>
<feature type="transmembrane region" description="Helical" evidence="1">
    <location>
        <begin position="51"/>
        <end position="75"/>
    </location>
</feature>
<evidence type="ECO:0008006" key="4">
    <source>
        <dbReference type="Google" id="ProtNLM"/>
    </source>
</evidence>
<dbReference type="InterPro" id="IPR018719">
    <property type="entry name" value="DUF2243_membrane"/>
</dbReference>
<sequence>MNNKNPLTVAGFLLGVGLGGFFDGILFHQILQVHNMVSNIYFPNTLVNVEINMFWDGMFHAFTWLVTLLGIFFLWKGLNNSGERKNGSYFIGLLLLGWGVFNIVEGIIDHSILQLHHVIQRVSSTEQMYSDIVFLISGLFLCLFGFLLCYRYKDNPSI</sequence>
<dbReference type="AlphaFoldDB" id="A0A0W0SWT1"/>
<proteinExistence type="predicted"/>
<accession>A0A0W0SWT1</accession>
<keyword evidence="1" id="KW-1133">Transmembrane helix</keyword>
<evidence type="ECO:0000256" key="1">
    <source>
        <dbReference type="SAM" id="Phobius"/>
    </source>
</evidence>
<dbReference type="EMBL" id="LNXY01000020">
    <property type="protein sequence ID" value="KTC87831.1"/>
    <property type="molecule type" value="Genomic_DNA"/>
</dbReference>
<reference evidence="2 3" key="1">
    <citation type="submission" date="2015-11" db="EMBL/GenBank/DDBJ databases">
        <title>Genomic analysis of 38 Legionella species identifies large and diverse effector repertoires.</title>
        <authorList>
            <person name="Burstein D."/>
            <person name="Amaro F."/>
            <person name="Zusman T."/>
            <person name="Lifshitz Z."/>
            <person name="Cohen O."/>
            <person name="Gilbert J.A."/>
            <person name="Pupko T."/>
            <person name="Shuman H.A."/>
            <person name="Segal G."/>
        </authorList>
    </citation>
    <scope>NUCLEOTIDE SEQUENCE [LARGE SCALE GENOMIC DNA]</scope>
    <source>
        <strain evidence="2 3">ATCC 700990</strain>
    </source>
</reference>
<feature type="transmembrane region" description="Helical" evidence="1">
    <location>
        <begin position="7"/>
        <end position="31"/>
    </location>
</feature>